<evidence type="ECO:0000313" key="3">
    <source>
        <dbReference type="EMBL" id="MDB0571697.1"/>
    </source>
</evidence>
<name>A0AAW5ZQE3_RALSL</name>
<dbReference type="InterPro" id="IPR014729">
    <property type="entry name" value="Rossmann-like_a/b/a_fold"/>
</dbReference>
<dbReference type="CDD" id="cd00293">
    <property type="entry name" value="USP-like"/>
    <property type="match status" value="1"/>
</dbReference>
<protein>
    <submittedName>
        <fullName evidence="3">Universal stress protein</fullName>
    </submittedName>
</protein>
<feature type="domain" description="UspA" evidence="2">
    <location>
        <begin position="1"/>
        <end position="146"/>
    </location>
</feature>
<reference evidence="3" key="1">
    <citation type="submission" date="2021-09" db="EMBL/GenBank/DDBJ databases">
        <title>Genomic analysis of Ralstonia spp.</title>
        <authorList>
            <person name="Aburjaile F."/>
            <person name="Ariute J.C."/>
            <person name="Pais A.K.L."/>
            <person name="Albuquerque G.M.R."/>
            <person name="Silva A.M.F."/>
            <person name="Brenig B."/>
            <person name="Azevedo V."/>
            <person name="Matiuzzi M."/>
            <person name="Ramos R."/>
            <person name="Goes-Neto A."/>
            <person name="Soares S."/>
            <person name="Iseppon A.M.B."/>
            <person name="Souza E."/>
            <person name="Gama M."/>
        </authorList>
    </citation>
    <scope>NUCLEOTIDE SEQUENCE</scope>
    <source>
        <strain evidence="3">CCRMRs91</strain>
    </source>
</reference>
<gene>
    <name evidence="3" type="ORF">LBW59_13070</name>
</gene>
<accession>A0AAW5ZQE3</accession>
<dbReference type="PANTHER" id="PTHR46268">
    <property type="entry name" value="STRESS RESPONSE PROTEIN NHAX"/>
    <property type="match status" value="1"/>
</dbReference>
<dbReference type="SUPFAM" id="SSF52402">
    <property type="entry name" value="Adenine nucleotide alpha hydrolases-like"/>
    <property type="match status" value="1"/>
</dbReference>
<evidence type="ECO:0000313" key="4">
    <source>
        <dbReference type="Proteomes" id="UP001144050"/>
    </source>
</evidence>
<dbReference type="EMBL" id="JAIVFG010000019">
    <property type="protein sequence ID" value="MDB0571697.1"/>
    <property type="molecule type" value="Genomic_DNA"/>
</dbReference>
<dbReference type="RefSeq" id="WP_271656665.1">
    <property type="nucleotide sequence ID" value="NZ_JAIVFG010000019.1"/>
</dbReference>
<dbReference type="Pfam" id="PF00582">
    <property type="entry name" value="Usp"/>
    <property type="match status" value="1"/>
</dbReference>
<dbReference type="PANTHER" id="PTHR46268:SF6">
    <property type="entry name" value="UNIVERSAL STRESS PROTEIN UP12"/>
    <property type="match status" value="1"/>
</dbReference>
<proteinExistence type="inferred from homology"/>
<organism evidence="3 4">
    <name type="scientific">Ralstonia solanacearum</name>
    <name type="common">Pseudomonas solanacearum</name>
    <dbReference type="NCBI Taxonomy" id="305"/>
    <lineage>
        <taxon>Bacteria</taxon>
        <taxon>Pseudomonadati</taxon>
        <taxon>Pseudomonadota</taxon>
        <taxon>Betaproteobacteria</taxon>
        <taxon>Burkholderiales</taxon>
        <taxon>Burkholderiaceae</taxon>
        <taxon>Ralstonia</taxon>
        <taxon>Ralstonia solanacearum species complex</taxon>
    </lineage>
</organism>
<dbReference type="PRINTS" id="PR01438">
    <property type="entry name" value="UNVRSLSTRESS"/>
</dbReference>
<comment type="caution">
    <text evidence="3">The sequence shown here is derived from an EMBL/GenBank/DDBJ whole genome shotgun (WGS) entry which is preliminary data.</text>
</comment>
<sequence length="161" mass="17597">MHQRILAAFDGSHEARLAVDEAAALARAFGGRLRVVWAIGSPRMPEGVGLYSVEQLREEDRQTATASLAELQRTFDTDGTAAETGVLMLDDRDDDIGGALEHEAVRWQADTIVVGSQGKRGLARILLGSVAERTVKVSHRTVIVVRAQHPDHTDHTDHTDR</sequence>
<dbReference type="InterPro" id="IPR006016">
    <property type="entry name" value="UspA"/>
</dbReference>
<evidence type="ECO:0000256" key="1">
    <source>
        <dbReference type="ARBA" id="ARBA00008791"/>
    </source>
</evidence>
<dbReference type="Gene3D" id="3.40.50.620">
    <property type="entry name" value="HUPs"/>
    <property type="match status" value="1"/>
</dbReference>
<dbReference type="InterPro" id="IPR006015">
    <property type="entry name" value="Universal_stress_UspA"/>
</dbReference>
<dbReference type="AlphaFoldDB" id="A0AAW5ZQE3"/>
<dbReference type="Proteomes" id="UP001144050">
    <property type="component" value="Unassembled WGS sequence"/>
</dbReference>
<evidence type="ECO:0000259" key="2">
    <source>
        <dbReference type="Pfam" id="PF00582"/>
    </source>
</evidence>
<comment type="similarity">
    <text evidence="1">Belongs to the universal stress protein A family.</text>
</comment>